<evidence type="ECO:0000313" key="2">
    <source>
        <dbReference type="EMBL" id="MFC5550657.1"/>
    </source>
</evidence>
<dbReference type="Proteomes" id="UP001596086">
    <property type="component" value="Unassembled WGS sequence"/>
</dbReference>
<evidence type="ECO:0008006" key="4">
    <source>
        <dbReference type="Google" id="ProtNLM"/>
    </source>
</evidence>
<keyword evidence="3" id="KW-1185">Reference proteome</keyword>
<protein>
    <recommendedName>
        <fullName evidence="4">DUF4189 domain-containing protein</fullName>
    </recommendedName>
</protein>
<evidence type="ECO:0000313" key="3">
    <source>
        <dbReference type="Proteomes" id="UP001596086"/>
    </source>
</evidence>
<dbReference type="RefSeq" id="WP_379773562.1">
    <property type="nucleotide sequence ID" value="NZ_JBHSMZ010000015.1"/>
</dbReference>
<name>A0ABW0S5N5_9BURK</name>
<feature type="chain" id="PRO_5045574583" description="DUF4189 domain-containing protein" evidence="1">
    <location>
        <begin position="22"/>
        <end position="134"/>
    </location>
</feature>
<dbReference type="EMBL" id="JBHSMZ010000015">
    <property type="protein sequence ID" value="MFC5550657.1"/>
    <property type="molecule type" value="Genomic_DNA"/>
</dbReference>
<proteinExistence type="predicted"/>
<keyword evidence="1" id="KW-0732">Signal</keyword>
<feature type="signal peptide" evidence="1">
    <location>
        <begin position="1"/>
        <end position="21"/>
    </location>
</feature>
<sequence>MRTLILLLLIACTACTTCTTAAPQAQQAQQAPQSDTLARIRALAGTPGCSSDAQCHSLPLGARACGGPESYLVWSSASTSQAEIQALGERYKEERRAANAASRRVSTCQFLMDPGAVCRAGTCQPGSGGLPEAR</sequence>
<accession>A0ABW0S5N5</accession>
<comment type="caution">
    <text evidence="2">The sequence shown here is derived from an EMBL/GenBank/DDBJ whole genome shotgun (WGS) entry which is preliminary data.</text>
</comment>
<evidence type="ECO:0000256" key="1">
    <source>
        <dbReference type="SAM" id="SignalP"/>
    </source>
</evidence>
<gene>
    <name evidence="2" type="ORF">ACFPO9_19235</name>
</gene>
<organism evidence="2 3">
    <name type="scientific">Massilia aerilata</name>
    <dbReference type="NCBI Taxonomy" id="453817"/>
    <lineage>
        <taxon>Bacteria</taxon>
        <taxon>Pseudomonadati</taxon>
        <taxon>Pseudomonadota</taxon>
        <taxon>Betaproteobacteria</taxon>
        <taxon>Burkholderiales</taxon>
        <taxon>Oxalobacteraceae</taxon>
        <taxon>Telluria group</taxon>
        <taxon>Massilia</taxon>
    </lineage>
</organism>
<reference evidence="3" key="1">
    <citation type="journal article" date="2019" name="Int. J. Syst. Evol. Microbiol.">
        <title>The Global Catalogue of Microorganisms (GCM) 10K type strain sequencing project: providing services to taxonomists for standard genome sequencing and annotation.</title>
        <authorList>
            <consortium name="The Broad Institute Genomics Platform"/>
            <consortium name="The Broad Institute Genome Sequencing Center for Infectious Disease"/>
            <person name="Wu L."/>
            <person name="Ma J."/>
        </authorList>
    </citation>
    <scope>NUCLEOTIDE SEQUENCE [LARGE SCALE GENOMIC DNA]</scope>
    <source>
        <strain evidence="3">CGMCC 4.5798</strain>
    </source>
</reference>